<accession>A0A940P8N4</accession>
<dbReference type="AlphaFoldDB" id="A0A940P8N4"/>
<keyword evidence="1" id="KW-0805">Transcription regulation</keyword>
<name>A0A940P8N4_9ENTE</name>
<keyword evidence="6" id="KW-1185">Reference proteome</keyword>
<dbReference type="Pfam" id="PF12833">
    <property type="entry name" value="HTH_18"/>
    <property type="match status" value="1"/>
</dbReference>
<reference evidence="5" key="1">
    <citation type="submission" date="2020-12" db="EMBL/GenBank/DDBJ databases">
        <title>Vagococcus allomyrinae sp. nov. and Enterococcus lavae sp. nov., isolated from the larvae of Allomyrina dichotoma.</title>
        <authorList>
            <person name="Lee S.D."/>
        </authorList>
    </citation>
    <scope>NUCLEOTIDE SEQUENCE</scope>
    <source>
        <strain evidence="5">BWB3-3</strain>
    </source>
</reference>
<dbReference type="InterPro" id="IPR037923">
    <property type="entry name" value="HTH-like"/>
</dbReference>
<dbReference type="InterPro" id="IPR003313">
    <property type="entry name" value="AraC-bd"/>
</dbReference>
<dbReference type="PANTHER" id="PTHR43280">
    <property type="entry name" value="ARAC-FAMILY TRANSCRIPTIONAL REGULATOR"/>
    <property type="match status" value="1"/>
</dbReference>
<dbReference type="InterPro" id="IPR009057">
    <property type="entry name" value="Homeodomain-like_sf"/>
</dbReference>
<feature type="domain" description="HTH araC/xylS-type" evidence="4">
    <location>
        <begin position="173"/>
        <end position="271"/>
    </location>
</feature>
<keyword evidence="3" id="KW-0804">Transcription</keyword>
<gene>
    <name evidence="5" type="ORF">I6N95_00995</name>
</gene>
<dbReference type="SUPFAM" id="SSF51215">
    <property type="entry name" value="Regulatory protein AraC"/>
    <property type="match status" value="1"/>
</dbReference>
<dbReference type="PROSITE" id="PS00041">
    <property type="entry name" value="HTH_ARAC_FAMILY_1"/>
    <property type="match status" value="1"/>
</dbReference>
<dbReference type="SUPFAM" id="SSF46689">
    <property type="entry name" value="Homeodomain-like"/>
    <property type="match status" value="2"/>
</dbReference>
<dbReference type="InterPro" id="IPR018060">
    <property type="entry name" value="HTH_AraC"/>
</dbReference>
<organism evidence="5 6">
    <name type="scientific">Vagococcus allomyrinae</name>
    <dbReference type="NCBI Taxonomy" id="2794353"/>
    <lineage>
        <taxon>Bacteria</taxon>
        <taxon>Bacillati</taxon>
        <taxon>Bacillota</taxon>
        <taxon>Bacilli</taxon>
        <taxon>Lactobacillales</taxon>
        <taxon>Enterococcaceae</taxon>
        <taxon>Vagococcus</taxon>
    </lineage>
</organism>
<dbReference type="PANTHER" id="PTHR43280:SF28">
    <property type="entry name" value="HTH-TYPE TRANSCRIPTIONAL ACTIVATOR RHAS"/>
    <property type="match status" value="1"/>
</dbReference>
<evidence type="ECO:0000256" key="3">
    <source>
        <dbReference type="ARBA" id="ARBA00023163"/>
    </source>
</evidence>
<dbReference type="GO" id="GO:0043565">
    <property type="term" value="F:sequence-specific DNA binding"/>
    <property type="evidence" value="ECO:0007669"/>
    <property type="project" value="InterPro"/>
</dbReference>
<evidence type="ECO:0000313" key="5">
    <source>
        <dbReference type="EMBL" id="MBP1039573.1"/>
    </source>
</evidence>
<comment type="caution">
    <text evidence="5">The sequence shown here is derived from an EMBL/GenBank/DDBJ whole genome shotgun (WGS) entry which is preliminary data.</text>
</comment>
<dbReference type="PROSITE" id="PS01124">
    <property type="entry name" value="HTH_ARAC_FAMILY_2"/>
    <property type="match status" value="1"/>
</dbReference>
<dbReference type="Gene3D" id="1.10.10.60">
    <property type="entry name" value="Homeodomain-like"/>
    <property type="match status" value="2"/>
</dbReference>
<dbReference type="Proteomes" id="UP000674938">
    <property type="component" value="Unassembled WGS sequence"/>
</dbReference>
<evidence type="ECO:0000313" key="6">
    <source>
        <dbReference type="Proteomes" id="UP000674938"/>
    </source>
</evidence>
<dbReference type="RefSeq" id="WP_209524471.1">
    <property type="nucleotide sequence ID" value="NZ_JAEEGA010000001.1"/>
</dbReference>
<dbReference type="EMBL" id="JAEEGA010000001">
    <property type="protein sequence ID" value="MBP1039573.1"/>
    <property type="molecule type" value="Genomic_DNA"/>
</dbReference>
<dbReference type="GO" id="GO:0003700">
    <property type="term" value="F:DNA-binding transcription factor activity"/>
    <property type="evidence" value="ECO:0007669"/>
    <property type="project" value="InterPro"/>
</dbReference>
<evidence type="ECO:0000256" key="2">
    <source>
        <dbReference type="ARBA" id="ARBA00023125"/>
    </source>
</evidence>
<dbReference type="Gene3D" id="2.60.120.10">
    <property type="entry name" value="Jelly Rolls"/>
    <property type="match status" value="1"/>
</dbReference>
<evidence type="ECO:0000256" key="1">
    <source>
        <dbReference type="ARBA" id="ARBA00023015"/>
    </source>
</evidence>
<dbReference type="InterPro" id="IPR018062">
    <property type="entry name" value="HTH_AraC-typ_CS"/>
</dbReference>
<sequence length="271" mass="31366">MSKVFYETHFFSDPSFPIIFHYNTLLNDSFEIFPHWHLNIEMLYIMEGTASITSNGEKIIAKVGDIVVINSNHLHSIQSLTPVCSYYCLIIDHEHSQSLGFDTTNNRFSNITIDKEIKNIFNLIINEMLNRKNYYKKASVALCTTMLILLFRNLWLSQNTEINDSNSKTSIVKQSISYINEHYRERIQINDICATIGISKFHFCRIFKEVTQKTVNEYLMSLRIHQARFLLIEKNASVAEAAEATGFNSDSYFSKCYKKVLGVLPSKERSI</sequence>
<evidence type="ECO:0000259" key="4">
    <source>
        <dbReference type="PROSITE" id="PS01124"/>
    </source>
</evidence>
<keyword evidence="2" id="KW-0238">DNA-binding</keyword>
<proteinExistence type="predicted"/>
<protein>
    <submittedName>
        <fullName evidence="5">Helix-turn-helix transcriptional regulator</fullName>
    </submittedName>
</protein>
<dbReference type="Pfam" id="PF02311">
    <property type="entry name" value="AraC_binding"/>
    <property type="match status" value="1"/>
</dbReference>
<dbReference type="InterPro" id="IPR014710">
    <property type="entry name" value="RmlC-like_jellyroll"/>
</dbReference>
<dbReference type="SMART" id="SM00342">
    <property type="entry name" value="HTH_ARAC"/>
    <property type="match status" value="1"/>
</dbReference>